<sequence>VESSDDEESLGEDASKQGRIEAIDADEDITLVNDQDDADKDMFDVNVLGGEEVFATAGKNENVVNITTKELTLSQALKALKTSKPKVKGIVIQEQEEPEPVKPKKKDQIRLDEEAAKKLQAKFNEEERLAREKA</sequence>
<feature type="region of interest" description="Disordered" evidence="1">
    <location>
        <begin position="1"/>
        <end position="22"/>
    </location>
</feature>
<proteinExistence type="predicted"/>
<gene>
    <name evidence="2" type="ORF">Tci_835664</name>
</gene>
<comment type="caution">
    <text evidence="2">The sequence shown here is derived from an EMBL/GenBank/DDBJ whole genome shotgun (WGS) entry which is preliminary data.</text>
</comment>
<dbReference type="AlphaFoldDB" id="A0A699Q9K3"/>
<evidence type="ECO:0000256" key="1">
    <source>
        <dbReference type="SAM" id="MobiDB-lite"/>
    </source>
</evidence>
<feature type="compositionally biased region" description="Acidic residues" evidence="1">
    <location>
        <begin position="1"/>
        <end position="11"/>
    </location>
</feature>
<organism evidence="2">
    <name type="scientific">Tanacetum cinerariifolium</name>
    <name type="common">Dalmatian daisy</name>
    <name type="synonym">Chrysanthemum cinerariifolium</name>
    <dbReference type="NCBI Taxonomy" id="118510"/>
    <lineage>
        <taxon>Eukaryota</taxon>
        <taxon>Viridiplantae</taxon>
        <taxon>Streptophyta</taxon>
        <taxon>Embryophyta</taxon>
        <taxon>Tracheophyta</taxon>
        <taxon>Spermatophyta</taxon>
        <taxon>Magnoliopsida</taxon>
        <taxon>eudicotyledons</taxon>
        <taxon>Gunneridae</taxon>
        <taxon>Pentapetalae</taxon>
        <taxon>asterids</taxon>
        <taxon>campanulids</taxon>
        <taxon>Asterales</taxon>
        <taxon>Asteraceae</taxon>
        <taxon>Asteroideae</taxon>
        <taxon>Anthemideae</taxon>
        <taxon>Anthemidinae</taxon>
        <taxon>Tanacetum</taxon>
    </lineage>
</organism>
<feature type="compositionally biased region" description="Basic and acidic residues" evidence="1">
    <location>
        <begin position="13"/>
        <end position="22"/>
    </location>
</feature>
<dbReference type="EMBL" id="BKCJ010999093">
    <property type="protein sequence ID" value="GFC63694.1"/>
    <property type="molecule type" value="Genomic_DNA"/>
</dbReference>
<feature type="non-terminal residue" evidence="2">
    <location>
        <position position="1"/>
    </location>
</feature>
<name>A0A699Q9K3_TANCI</name>
<protein>
    <submittedName>
        <fullName evidence="2">Uncharacterized protein</fullName>
    </submittedName>
</protein>
<reference evidence="2" key="1">
    <citation type="journal article" date="2019" name="Sci. Rep.">
        <title>Draft genome of Tanacetum cinerariifolium, the natural source of mosquito coil.</title>
        <authorList>
            <person name="Yamashiro T."/>
            <person name="Shiraishi A."/>
            <person name="Satake H."/>
            <person name="Nakayama K."/>
        </authorList>
    </citation>
    <scope>NUCLEOTIDE SEQUENCE</scope>
</reference>
<evidence type="ECO:0000313" key="2">
    <source>
        <dbReference type="EMBL" id="GFC63694.1"/>
    </source>
</evidence>
<accession>A0A699Q9K3</accession>